<gene>
    <name evidence="1" type="ORF">SLS55_010460</name>
</gene>
<name>A0ABR3BYK6_9PEZI</name>
<sequence length="117" mass="12995">MPQRQQLPQTKYVLVGLDPRYPIHDAEDRSVAQRAQKAPEQVAERVEAACLDALEQVMRDEGEIEIGAVLKEELSCQTLDDANSAAQGVVVCGVQATEEDQRREQVWPLEALKGLPE</sequence>
<dbReference type="RefSeq" id="XP_066628125.1">
    <property type="nucleotide sequence ID" value="XM_066781842.1"/>
</dbReference>
<evidence type="ECO:0000313" key="1">
    <source>
        <dbReference type="EMBL" id="KAL0253481.1"/>
    </source>
</evidence>
<keyword evidence="2" id="KW-1185">Reference proteome</keyword>
<proteinExistence type="predicted"/>
<protein>
    <submittedName>
        <fullName evidence="1">Uncharacterized protein</fullName>
    </submittedName>
</protein>
<evidence type="ECO:0000313" key="2">
    <source>
        <dbReference type="Proteomes" id="UP001430584"/>
    </source>
</evidence>
<reference evidence="1 2" key="1">
    <citation type="submission" date="2024-02" db="EMBL/GenBank/DDBJ databases">
        <title>De novo assembly and annotation of 12 fungi associated with fruit tree decline syndrome in Ontario, Canada.</title>
        <authorList>
            <person name="Sulman M."/>
            <person name="Ellouze W."/>
            <person name="Ilyukhin E."/>
        </authorList>
    </citation>
    <scope>NUCLEOTIDE SEQUENCE [LARGE SCALE GENOMIC DNA]</scope>
    <source>
        <strain evidence="1 2">FDS-637</strain>
    </source>
</reference>
<dbReference type="Proteomes" id="UP001430584">
    <property type="component" value="Unassembled WGS sequence"/>
</dbReference>
<comment type="caution">
    <text evidence="1">The sequence shown here is derived from an EMBL/GenBank/DDBJ whole genome shotgun (WGS) entry which is preliminary data.</text>
</comment>
<dbReference type="GeneID" id="92014545"/>
<organism evidence="1 2">
    <name type="scientific">Diplodia seriata</name>
    <dbReference type="NCBI Taxonomy" id="420778"/>
    <lineage>
        <taxon>Eukaryota</taxon>
        <taxon>Fungi</taxon>
        <taxon>Dikarya</taxon>
        <taxon>Ascomycota</taxon>
        <taxon>Pezizomycotina</taxon>
        <taxon>Dothideomycetes</taxon>
        <taxon>Dothideomycetes incertae sedis</taxon>
        <taxon>Botryosphaeriales</taxon>
        <taxon>Botryosphaeriaceae</taxon>
        <taxon>Diplodia</taxon>
    </lineage>
</organism>
<dbReference type="EMBL" id="JAJVCZ030000012">
    <property type="protein sequence ID" value="KAL0253481.1"/>
    <property type="molecule type" value="Genomic_DNA"/>
</dbReference>
<accession>A0ABR3BYK6</accession>